<dbReference type="Proteomes" id="UP000290572">
    <property type="component" value="Unassembled WGS sequence"/>
</dbReference>
<organism evidence="6 7">
    <name type="scientific">Labeo rohita</name>
    <name type="common">Indian major carp</name>
    <name type="synonym">Cyprinus rohita</name>
    <dbReference type="NCBI Taxonomy" id="84645"/>
    <lineage>
        <taxon>Eukaryota</taxon>
        <taxon>Metazoa</taxon>
        <taxon>Chordata</taxon>
        <taxon>Craniata</taxon>
        <taxon>Vertebrata</taxon>
        <taxon>Euteleostomi</taxon>
        <taxon>Actinopterygii</taxon>
        <taxon>Neopterygii</taxon>
        <taxon>Teleostei</taxon>
        <taxon>Ostariophysi</taxon>
        <taxon>Cypriniformes</taxon>
        <taxon>Cyprinidae</taxon>
        <taxon>Labeoninae</taxon>
        <taxon>Labeonini</taxon>
        <taxon>Labeo</taxon>
    </lineage>
</organism>
<dbReference type="InterPro" id="IPR041588">
    <property type="entry name" value="Integrase_H2C2"/>
</dbReference>
<dbReference type="STRING" id="84645.A0A498NMB5"/>
<evidence type="ECO:0000259" key="4">
    <source>
        <dbReference type="Pfam" id="PF00078"/>
    </source>
</evidence>
<feature type="domain" description="Reverse transcriptase" evidence="4">
    <location>
        <begin position="4"/>
        <end position="63"/>
    </location>
</feature>
<dbReference type="InterPro" id="IPR043502">
    <property type="entry name" value="DNA/RNA_pol_sf"/>
</dbReference>
<comment type="similarity">
    <text evidence="1">Belongs to the beta type-B retroviral polymerase family. HERV class-II K(HML-2) pol subfamily.</text>
</comment>
<dbReference type="Pfam" id="PF17921">
    <property type="entry name" value="Integrase_H2C2"/>
    <property type="match status" value="1"/>
</dbReference>
<dbReference type="PANTHER" id="PTHR37984:SF9">
    <property type="entry name" value="INTEGRASE CATALYTIC DOMAIN-CONTAINING PROTEIN"/>
    <property type="match status" value="1"/>
</dbReference>
<protein>
    <recommendedName>
        <fullName evidence="3">Gypsy retrotransposon integrase-like protein 1</fullName>
        <ecNumber evidence="2">3.1.26.4</ecNumber>
    </recommendedName>
</protein>
<dbReference type="InterPro" id="IPR050951">
    <property type="entry name" value="Retrovirus_Pol_polyprotein"/>
</dbReference>
<keyword evidence="7" id="KW-1185">Reference proteome</keyword>
<feature type="domain" description="Integrase zinc-binding" evidence="5">
    <location>
        <begin position="182"/>
        <end position="236"/>
    </location>
</feature>
<evidence type="ECO:0000313" key="6">
    <source>
        <dbReference type="EMBL" id="RXN32929.1"/>
    </source>
</evidence>
<dbReference type="InterPro" id="IPR043128">
    <property type="entry name" value="Rev_trsase/Diguanyl_cyclase"/>
</dbReference>
<evidence type="ECO:0000256" key="2">
    <source>
        <dbReference type="ARBA" id="ARBA00012180"/>
    </source>
</evidence>
<dbReference type="Gene3D" id="1.10.340.70">
    <property type="match status" value="1"/>
</dbReference>
<evidence type="ECO:0000313" key="7">
    <source>
        <dbReference type="Proteomes" id="UP000290572"/>
    </source>
</evidence>
<dbReference type="Gene3D" id="3.30.70.270">
    <property type="match status" value="1"/>
</dbReference>
<dbReference type="EMBL" id="QBIY01011309">
    <property type="protein sequence ID" value="RXN32929.1"/>
    <property type="molecule type" value="Genomic_DNA"/>
</dbReference>
<gene>
    <name evidence="6" type="ORF">ROHU_004427</name>
</gene>
<dbReference type="FunFam" id="1.10.340.70:FF:000003">
    <property type="entry name" value="Protein CBG25708"/>
    <property type="match status" value="1"/>
</dbReference>
<comment type="caution">
    <text evidence="6">The sequence shown here is derived from an EMBL/GenBank/DDBJ whole genome shotgun (WGS) entry which is preliminary data.</text>
</comment>
<dbReference type="AlphaFoldDB" id="A0A498NMB5"/>
<sequence length="288" mass="33164">MSQMLEGLEGVLCHMDDILVFGVSQTEHDECLFSALQKKQKGGLTVKQKCKFSKKSVKFLGQILDESGVHADPEKIRERTLRLLMSSPEYLEKKEETHTNSKMKLNLYVNLLVTSLTATEKRLHEIQQHQEADPILQLVKKYSLEGWPTKSRVEAMVQPYFQFAGELTVENGLLLKGCRLVIPKSLQSDILEKLHNAPQGIAKCRERSKQSVWWPGLSTQLQQKVEKCEICASHRKNFKETLIPTEFPERPWTKVGADLFQWKNDQYLLVKPPKYQRDFEHSAIGKTE</sequence>
<dbReference type="EC" id="3.1.26.4" evidence="2"/>
<reference evidence="6 7" key="1">
    <citation type="submission" date="2018-03" db="EMBL/GenBank/DDBJ databases">
        <title>Draft genome sequence of Rohu Carp (Labeo rohita).</title>
        <authorList>
            <person name="Das P."/>
            <person name="Kushwaha B."/>
            <person name="Joshi C.G."/>
            <person name="Kumar D."/>
            <person name="Nagpure N.S."/>
            <person name="Sahoo L."/>
            <person name="Das S.P."/>
            <person name="Bit A."/>
            <person name="Patnaik S."/>
            <person name="Meher P.K."/>
            <person name="Jayasankar P."/>
            <person name="Koringa P.G."/>
            <person name="Patel N.V."/>
            <person name="Hinsu A.T."/>
            <person name="Kumar R."/>
            <person name="Pandey M."/>
            <person name="Agarwal S."/>
            <person name="Srivastava S."/>
            <person name="Singh M."/>
            <person name="Iquebal M.A."/>
            <person name="Jaiswal S."/>
            <person name="Angadi U.B."/>
            <person name="Kumar N."/>
            <person name="Raza M."/>
            <person name="Shah T.M."/>
            <person name="Rai A."/>
            <person name="Jena J.K."/>
        </authorList>
    </citation>
    <scope>NUCLEOTIDE SEQUENCE [LARGE SCALE GENOMIC DNA]</scope>
    <source>
        <strain evidence="6">DASCIFA01</strain>
        <tissue evidence="6">Testis</tissue>
    </source>
</reference>
<dbReference type="InterPro" id="IPR000477">
    <property type="entry name" value="RT_dom"/>
</dbReference>
<dbReference type="PANTHER" id="PTHR37984">
    <property type="entry name" value="PROTEIN CBG26694"/>
    <property type="match status" value="1"/>
</dbReference>
<evidence type="ECO:0000259" key="5">
    <source>
        <dbReference type="Pfam" id="PF17921"/>
    </source>
</evidence>
<proteinExistence type="inferred from homology"/>
<name>A0A498NMB5_LABRO</name>
<evidence type="ECO:0000256" key="3">
    <source>
        <dbReference type="ARBA" id="ARBA00039658"/>
    </source>
</evidence>
<dbReference type="Pfam" id="PF00078">
    <property type="entry name" value="RVT_1"/>
    <property type="match status" value="1"/>
</dbReference>
<evidence type="ECO:0000256" key="1">
    <source>
        <dbReference type="ARBA" id="ARBA00010879"/>
    </source>
</evidence>
<accession>A0A498NMB5</accession>
<dbReference type="SUPFAM" id="SSF56672">
    <property type="entry name" value="DNA/RNA polymerases"/>
    <property type="match status" value="1"/>
</dbReference>